<dbReference type="PANTHER" id="PTHR46889:SF4">
    <property type="entry name" value="TRANSPOSASE INSO FOR INSERTION SEQUENCE ELEMENT IS911B-RELATED"/>
    <property type="match status" value="1"/>
</dbReference>
<feature type="domain" description="Integrase catalytic" evidence="4">
    <location>
        <begin position="113"/>
        <end position="292"/>
    </location>
</feature>
<dbReference type="InterPro" id="IPR001584">
    <property type="entry name" value="Integrase_cat-core"/>
</dbReference>
<dbReference type="Pfam" id="PF13333">
    <property type="entry name" value="rve_2"/>
    <property type="match status" value="1"/>
</dbReference>
<organism evidence="5 6">
    <name type="scientific">Ornithinibacter aureus</name>
    <dbReference type="NCBI Taxonomy" id="622664"/>
    <lineage>
        <taxon>Bacteria</taxon>
        <taxon>Bacillati</taxon>
        <taxon>Actinomycetota</taxon>
        <taxon>Actinomycetes</taxon>
        <taxon>Micrococcales</taxon>
        <taxon>Intrasporangiaceae</taxon>
        <taxon>Ornithinibacter</taxon>
    </lineage>
</organism>
<dbReference type="Pfam" id="PF00665">
    <property type="entry name" value="rve"/>
    <property type="match status" value="1"/>
</dbReference>
<reference evidence="6" key="1">
    <citation type="journal article" date="2019" name="Int. J. Syst. Evol. Microbiol.">
        <title>The Global Catalogue of Microorganisms (GCM) 10K type strain sequencing project: providing services to taxonomists for standard genome sequencing and annotation.</title>
        <authorList>
            <consortium name="The Broad Institute Genomics Platform"/>
            <consortium name="The Broad Institute Genome Sequencing Center for Infectious Disease"/>
            <person name="Wu L."/>
            <person name="Ma J."/>
        </authorList>
    </citation>
    <scope>NUCLEOTIDE SEQUENCE [LARGE SCALE GENOMIC DNA]</scope>
    <source>
        <strain evidence="6">JCM 17738</strain>
    </source>
</reference>
<evidence type="ECO:0000256" key="1">
    <source>
        <dbReference type="ARBA" id="ARBA00002286"/>
    </source>
</evidence>
<comment type="function">
    <text evidence="1">Involved in the transposition of the insertion sequence.</text>
</comment>
<evidence type="ECO:0000313" key="6">
    <source>
        <dbReference type="Proteomes" id="UP001500390"/>
    </source>
</evidence>
<dbReference type="InterPro" id="IPR012337">
    <property type="entry name" value="RNaseH-like_sf"/>
</dbReference>
<keyword evidence="3" id="KW-0812">Transmembrane</keyword>
<dbReference type="Pfam" id="PF13276">
    <property type="entry name" value="HTH_21"/>
    <property type="match status" value="1"/>
</dbReference>
<dbReference type="PROSITE" id="PS50994">
    <property type="entry name" value="INTEGRASE"/>
    <property type="match status" value="1"/>
</dbReference>
<keyword evidence="3" id="KW-0472">Membrane</keyword>
<accession>A0ABP8J951</accession>
<protein>
    <recommendedName>
        <fullName evidence="4">Integrase catalytic domain-containing protein</fullName>
    </recommendedName>
</protein>
<dbReference type="SUPFAM" id="SSF53098">
    <property type="entry name" value="Ribonuclease H-like"/>
    <property type="match status" value="1"/>
</dbReference>
<proteinExistence type="predicted"/>
<dbReference type="InterPro" id="IPR025948">
    <property type="entry name" value="HTH-like_dom"/>
</dbReference>
<comment type="caution">
    <text evidence="5">The sequence shown here is derived from an EMBL/GenBank/DDBJ whole genome shotgun (WGS) entry which is preliminary data.</text>
</comment>
<dbReference type="NCBIfam" id="NF033516">
    <property type="entry name" value="transpos_IS3"/>
    <property type="match status" value="1"/>
</dbReference>
<dbReference type="Gene3D" id="3.30.420.10">
    <property type="entry name" value="Ribonuclease H-like superfamily/Ribonuclease H"/>
    <property type="match status" value="1"/>
</dbReference>
<evidence type="ECO:0000313" key="5">
    <source>
        <dbReference type="EMBL" id="GAA4387135.1"/>
    </source>
</evidence>
<evidence type="ECO:0000256" key="2">
    <source>
        <dbReference type="SAM" id="MobiDB-lite"/>
    </source>
</evidence>
<feature type="region of interest" description="Disordered" evidence="2">
    <location>
        <begin position="280"/>
        <end position="311"/>
    </location>
</feature>
<keyword evidence="3" id="KW-1133">Transmembrane helix</keyword>
<dbReference type="InterPro" id="IPR048020">
    <property type="entry name" value="Transpos_IS3"/>
</dbReference>
<evidence type="ECO:0000259" key="4">
    <source>
        <dbReference type="PROSITE" id="PS50994"/>
    </source>
</evidence>
<name>A0ABP8J951_9MICO</name>
<gene>
    <name evidence="5" type="ORF">GCM10023153_01290</name>
</gene>
<evidence type="ECO:0000256" key="3">
    <source>
        <dbReference type="SAM" id="Phobius"/>
    </source>
</evidence>
<dbReference type="PANTHER" id="PTHR46889">
    <property type="entry name" value="TRANSPOSASE INSF FOR INSERTION SEQUENCE IS3B-RELATED"/>
    <property type="match status" value="1"/>
</dbReference>
<dbReference type="EMBL" id="BAABFX010000006">
    <property type="protein sequence ID" value="GAA4387135.1"/>
    <property type="molecule type" value="Genomic_DNA"/>
</dbReference>
<sequence length="341" mass="37997">MSVARFIADQRTLYRVPVAFTCLILGVSISWFYKWLDRGPTRRQRRRAKVDAAVAAAFKDSRGLHGSPRVHVDLRAKGWTVSERTVADSMRRQGLVARIIKRRSGLTKQDKGAPLFPDLVRRDFTASAMNEKWVGDITEIPTARGKLYLATVIDLYSRRLLAAATSLHPDAELAGAAIKMAAAVRGGREHIKGIIFHSDRGSTYTAKNYTRLCADRLGIRQSMGRVGSCFDNAAAEAFFSTLEWEVLSRNEFRDPDHARQVVLEWCHEFYNTTRRHSSAKMMSPVDYEPPASSNPRPHREALHDSGGASGRCPPRCAPTWRWMPSIWACGPGSGAAKMSPG</sequence>
<dbReference type="InterPro" id="IPR036397">
    <property type="entry name" value="RNaseH_sf"/>
</dbReference>
<dbReference type="InterPro" id="IPR050900">
    <property type="entry name" value="Transposase_IS3/IS150/IS904"/>
</dbReference>
<dbReference type="Proteomes" id="UP001500390">
    <property type="component" value="Unassembled WGS sequence"/>
</dbReference>
<keyword evidence="6" id="KW-1185">Reference proteome</keyword>
<feature type="transmembrane region" description="Helical" evidence="3">
    <location>
        <begin position="12"/>
        <end position="36"/>
    </location>
</feature>